<gene>
    <name evidence="2" type="ORF">CONCODRAFT_13942</name>
</gene>
<keyword evidence="1" id="KW-0472">Membrane</keyword>
<proteinExistence type="predicted"/>
<keyword evidence="3" id="KW-1185">Reference proteome</keyword>
<dbReference type="AlphaFoldDB" id="A0A137NPW0"/>
<name>A0A137NPW0_CONC2</name>
<accession>A0A137NPW0</accession>
<feature type="transmembrane region" description="Helical" evidence="1">
    <location>
        <begin position="15"/>
        <end position="36"/>
    </location>
</feature>
<evidence type="ECO:0000313" key="2">
    <source>
        <dbReference type="EMBL" id="KXN64779.1"/>
    </source>
</evidence>
<sequence length="159" mass="18244">MAETSEETYLNALKILFTVISIFNLFFTLIILGLLFKYISKKAHNDTVLTTVAVIIDLLASLGLLFRGVISNYSDNILKLHYNWCAFDVSINSVFLTYSGYALSMLSLERMLLIVFKVSFPLYFWLFWIILLYSLLFTQAIYQSIIGNATVSPIQFSQY</sequence>
<evidence type="ECO:0000256" key="1">
    <source>
        <dbReference type="SAM" id="Phobius"/>
    </source>
</evidence>
<organism evidence="2 3">
    <name type="scientific">Conidiobolus coronatus (strain ATCC 28846 / CBS 209.66 / NRRL 28638)</name>
    <name type="common">Delacroixia coronata</name>
    <dbReference type="NCBI Taxonomy" id="796925"/>
    <lineage>
        <taxon>Eukaryota</taxon>
        <taxon>Fungi</taxon>
        <taxon>Fungi incertae sedis</taxon>
        <taxon>Zoopagomycota</taxon>
        <taxon>Entomophthoromycotina</taxon>
        <taxon>Entomophthoromycetes</taxon>
        <taxon>Entomophthorales</taxon>
        <taxon>Ancylistaceae</taxon>
        <taxon>Conidiobolus</taxon>
    </lineage>
</organism>
<evidence type="ECO:0008006" key="4">
    <source>
        <dbReference type="Google" id="ProtNLM"/>
    </source>
</evidence>
<dbReference type="Proteomes" id="UP000070444">
    <property type="component" value="Unassembled WGS sequence"/>
</dbReference>
<evidence type="ECO:0000313" key="3">
    <source>
        <dbReference type="Proteomes" id="UP000070444"/>
    </source>
</evidence>
<feature type="transmembrane region" description="Helical" evidence="1">
    <location>
        <begin position="48"/>
        <end position="70"/>
    </location>
</feature>
<keyword evidence="1" id="KW-0812">Transmembrane</keyword>
<dbReference type="EMBL" id="KQ965182">
    <property type="protein sequence ID" value="KXN64779.1"/>
    <property type="molecule type" value="Genomic_DNA"/>
</dbReference>
<protein>
    <recommendedName>
        <fullName evidence="4">G-protein coupled receptors family 1 profile domain-containing protein</fullName>
    </recommendedName>
</protein>
<reference evidence="2 3" key="1">
    <citation type="journal article" date="2015" name="Genome Biol. Evol.">
        <title>Phylogenomic analyses indicate that early fungi evolved digesting cell walls of algal ancestors of land plants.</title>
        <authorList>
            <person name="Chang Y."/>
            <person name="Wang S."/>
            <person name="Sekimoto S."/>
            <person name="Aerts A.L."/>
            <person name="Choi C."/>
            <person name="Clum A."/>
            <person name="LaButti K.M."/>
            <person name="Lindquist E.A."/>
            <person name="Yee Ngan C."/>
            <person name="Ohm R.A."/>
            <person name="Salamov A.A."/>
            <person name="Grigoriev I.V."/>
            <person name="Spatafora J.W."/>
            <person name="Berbee M.L."/>
        </authorList>
    </citation>
    <scope>NUCLEOTIDE SEQUENCE [LARGE SCALE GENOMIC DNA]</scope>
    <source>
        <strain evidence="2 3">NRRL 28638</strain>
    </source>
</reference>
<feature type="transmembrane region" description="Helical" evidence="1">
    <location>
        <begin position="90"/>
        <end position="108"/>
    </location>
</feature>
<keyword evidence="1" id="KW-1133">Transmembrane helix</keyword>
<feature type="transmembrane region" description="Helical" evidence="1">
    <location>
        <begin position="120"/>
        <end position="142"/>
    </location>
</feature>